<comment type="caution">
    <text evidence="2">The sequence shown here is derived from an EMBL/GenBank/DDBJ whole genome shotgun (WGS) entry which is preliminary data.</text>
</comment>
<dbReference type="RefSeq" id="WP_154287419.1">
    <property type="nucleotide sequence ID" value="NZ_WKJI01000002.1"/>
</dbReference>
<dbReference type="SUPFAM" id="SSF50956">
    <property type="entry name" value="Thermostable phytase (3-phytase)"/>
    <property type="match status" value="1"/>
</dbReference>
<dbReference type="GO" id="GO:0016158">
    <property type="term" value="F:inositol hexakisphosphate 3-phosphatase activity"/>
    <property type="evidence" value="ECO:0007669"/>
    <property type="project" value="InterPro"/>
</dbReference>
<dbReference type="Pfam" id="PF02333">
    <property type="entry name" value="Phytase"/>
    <property type="match status" value="1"/>
</dbReference>
<dbReference type="PROSITE" id="PS51257">
    <property type="entry name" value="PROKAR_LIPOPROTEIN"/>
    <property type="match status" value="1"/>
</dbReference>
<proteinExistence type="predicted"/>
<sequence length="343" mass="38434">MRIFIYSMLIFIISACKTQLPIKSNAVKPVIITEPVSFDTDDPAIWINPKHKEQSLIIGTDKETDGALYAFNLDGKIVKKSIPLKRPNNVDIAYGFLYKGKKIDIAVTTERETNSIRIFSLPDLTAIDNGGIQVFTDEAERGPMGLAIYTRPTDQKIFVIVGRKSGPKDNYLWQYELNSDGNKIEANVVRKFGKYSGKKEIEAIAVDNEMGYVYYSDEGVGIRKYIADPSLNNNQELALFGTKGFRADHEGISIYKTGTKTGYILVSNQQANTFMLFKREGEAGNAHNHQLITQIPVSALESDGSDVSSINLSPNFPKGIFVAMSNGKVFHYYDWRDFEKLIK</sequence>
<protein>
    <submittedName>
        <fullName evidence="2">Phytase</fullName>
    </submittedName>
</protein>
<organism evidence="2 3">
    <name type="scientific">Pedobacter puniceum</name>
    <dbReference type="NCBI Taxonomy" id="2666136"/>
    <lineage>
        <taxon>Bacteria</taxon>
        <taxon>Pseudomonadati</taxon>
        <taxon>Bacteroidota</taxon>
        <taxon>Sphingobacteriia</taxon>
        <taxon>Sphingobacteriales</taxon>
        <taxon>Sphingobacteriaceae</taxon>
        <taxon>Pedobacter</taxon>
    </lineage>
</organism>
<name>A0A7K0FMS9_9SPHI</name>
<feature type="domain" description="BPP" evidence="1">
    <location>
        <begin position="17"/>
        <end position="342"/>
    </location>
</feature>
<dbReference type="AlphaFoldDB" id="A0A7K0FMS9"/>
<evidence type="ECO:0000259" key="1">
    <source>
        <dbReference type="PROSITE" id="PS51662"/>
    </source>
</evidence>
<dbReference type="InterPro" id="IPR011042">
    <property type="entry name" value="6-blade_b-propeller_TolB-like"/>
</dbReference>
<dbReference type="InterPro" id="IPR003431">
    <property type="entry name" value="B-propeller_Phytase"/>
</dbReference>
<dbReference type="PROSITE" id="PS51662">
    <property type="entry name" value="BP_PHYTASE"/>
    <property type="match status" value="1"/>
</dbReference>
<keyword evidence="3" id="KW-1185">Reference proteome</keyword>
<reference evidence="2 3" key="1">
    <citation type="submission" date="2019-11" db="EMBL/GenBank/DDBJ databases">
        <authorList>
            <person name="Cheng Q."/>
            <person name="Yang Z."/>
        </authorList>
    </citation>
    <scope>NUCLEOTIDE SEQUENCE [LARGE SCALE GENOMIC DNA]</scope>
    <source>
        <strain evidence="2 3">HX-22-1</strain>
    </source>
</reference>
<dbReference type="Proteomes" id="UP000462931">
    <property type="component" value="Unassembled WGS sequence"/>
</dbReference>
<gene>
    <name evidence="2" type="ORF">GJJ64_08725</name>
</gene>
<dbReference type="EMBL" id="WKJI01000002">
    <property type="protein sequence ID" value="MRX47268.1"/>
    <property type="molecule type" value="Genomic_DNA"/>
</dbReference>
<evidence type="ECO:0000313" key="2">
    <source>
        <dbReference type="EMBL" id="MRX47268.1"/>
    </source>
</evidence>
<evidence type="ECO:0000313" key="3">
    <source>
        <dbReference type="Proteomes" id="UP000462931"/>
    </source>
</evidence>
<dbReference type="Gene3D" id="2.120.10.30">
    <property type="entry name" value="TolB, C-terminal domain"/>
    <property type="match status" value="1"/>
</dbReference>
<accession>A0A7K0FMS9</accession>